<dbReference type="InterPro" id="IPR008906">
    <property type="entry name" value="HATC_C_dom"/>
</dbReference>
<feature type="region of interest" description="Disordered" evidence="6">
    <location>
        <begin position="435"/>
        <end position="455"/>
    </location>
</feature>
<dbReference type="PANTHER" id="PTHR46481">
    <property type="entry name" value="ZINC FINGER BED DOMAIN-CONTAINING PROTEIN 4"/>
    <property type="match status" value="1"/>
</dbReference>
<organism evidence="8">
    <name type="scientific">Ganoderma boninense</name>
    <dbReference type="NCBI Taxonomy" id="34458"/>
    <lineage>
        <taxon>Eukaryota</taxon>
        <taxon>Fungi</taxon>
        <taxon>Dikarya</taxon>
        <taxon>Basidiomycota</taxon>
        <taxon>Agaricomycotina</taxon>
        <taxon>Agaricomycetes</taxon>
        <taxon>Polyporales</taxon>
        <taxon>Polyporaceae</taxon>
        <taxon>Ganoderma</taxon>
    </lineage>
</organism>
<feature type="region of interest" description="Disordered" evidence="6">
    <location>
        <begin position="1"/>
        <end position="104"/>
    </location>
</feature>
<evidence type="ECO:0000256" key="3">
    <source>
        <dbReference type="ARBA" id="ARBA00022771"/>
    </source>
</evidence>
<dbReference type="AlphaFoldDB" id="A0A5K1JZS6"/>
<evidence type="ECO:0000256" key="1">
    <source>
        <dbReference type="ARBA" id="ARBA00004123"/>
    </source>
</evidence>
<reference evidence="8" key="1">
    <citation type="submission" date="2019-10" db="EMBL/GenBank/DDBJ databases">
        <authorList>
            <person name="Nor Muhammad N."/>
        </authorList>
    </citation>
    <scope>NUCLEOTIDE SEQUENCE</scope>
</reference>
<dbReference type="GO" id="GO:0046983">
    <property type="term" value="F:protein dimerization activity"/>
    <property type="evidence" value="ECO:0007669"/>
    <property type="project" value="InterPro"/>
</dbReference>
<dbReference type="InterPro" id="IPR052035">
    <property type="entry name" value="ZnF_BED_domain_contain"/>
</dbReference>
<proteinExistence type="predicted"/>
<keyword evidence="2" id="KW-0479">Metal-binding</keyword>
<accession>A0A5K1JZS6</accession>
<evidence type="ECO:0000256" key="2">
    <source>
        <dbReference type="ARBA" id="ARBA00022723"/>
    </source>
</evidence>
<keyword evidence="3" id="KW-0863">Zinc-finger</keyword>
<feature type="region of interest" description="Disordered" evidence="6">
    <location>
        <begin position="685"/>
        <end position="714"/>
    </location>
</feature>
<evidence type="ECO:0000256" key="4">
    <source>
        <dbReference type="ARBA" id="ARBA00022833"/>
    </source>
</evidence>
<dbReference type="Pfam" id="PF05699">
    <property type="entry name" value="Dimer_Tnp_hAT"/>
    <property type="match status" value="1"/>
</dbReference>
<dbReference type="PANTHER" id="PTHR46481:SF10">
    <property type="entry name" value="ZINC FINGER BED DOMAIN-CONTAINING PROTEIN 39"/>
    <property type="match status" value="1"/>
</dbReference>
<comment type="subcellular location">
    <subcellularLocation>
        <location evidence="1">Nucleus</location>
    </subcellularLocation>
</comment>
<sequence length="883" mass="98622">MAPLLFSALMSSQPSSNPSTTRPKHRRSSHPKDPAAASQADAAVSKDAARDGLAKRHRANATPLGEAAGDTLDEVTNAESEPAVDSDQPEPDAEATDGSVDTVHARVRRARQTRLLSAEERRTRFLAKYAGRTAEQILDAVARGWRLKVYEHFQPPTILRGEQGSVTYWFTCKRFPSKHVDRSDYEDSTGNLKRHVDICDPEPTPESKTITVFANGATYSPTRMCFLLAMWCVSRHRPFKVVEDPEFCAMLGMLYGKVHIPSQVTVFQDVQLILDETMARLIDRFENLPGKIHLCVDGWTSPNVMNFLGVTAHWQEAGVMRHVILDFIRLTKSHTGVYLSCKLLECMRKWGIKYKVLAVTCDSTSNNDKMLDEMSKEFPLFRGKKVRVRCFGHVLNLVVKACISGFQGKQSAEKSKNEFETAFRDVQELSDNDIEGEEVSDDEADDAHEQADDEAIADVDDTHPELADTSDEYAAPRAALNKILKLSTKVWNNPNVHAEMSRLAKEAGLQSDVLIWPVITRWNTVCAVLDRALDMEDIVNEVCDQAQFNRHDGVWLHCFLLSEEEWRMLDDLYRLLDPFAFATRQILHSNRALVHEVIPYMDALTEHLDKFSEDESLTPAVRMAAKRGRILLDKYYGLTDETIIHRIAMILHPRYKTSYFCTQEWPEEWISEAVDIIRGEWTSRYKPATPPADKGKDRAPRPSAHVPGPGRRSAAASMTRALFESIARGPSAENQDTLEAYLEAPPLVTVEDPIKYWELRAQTESNPALARMALDFLSIPATSTDIERVFSRGRLTVSCLRYALGDKSVRVSTLLGSWARIPDLVCEQDIVALIKNGRVAPLPTLSQGGAATVANVSDGPDSDIEVVAGPSSSSRVPACCSKA</sequence>
<keyword evidence="5" id="KW-0539">Nucleus</keyword>
<feature type="compositionally biased region" description="Low complexity" evidence="6">
    <location>
        <begin position="34"/>
        <end position="46"/>
    </location>
</feature>
<gene>
    <name evidence="8" type="primary">I1RJS9</name>
</gene>
<evidence type="ECO:0000313" key="8">
    <source>
        <dbReference type="EMBL" id="VWO98345.1"/>
    </source>
</evidence>
<feature type="domain" description="HAT C-terminal dimerisation" evidence="7">
    <location>
        <begin position="738"/>
        <end position="812"/>
    </location>
</feature>
<dbReference type="EMBL" id="LR726888">
    <property type="protein sequence ID" value="VWO98345.1"/>
    <property type="molecule type" value="Genomic_DNA"/>
</dbReference>
<dbReference type="SUPFAM" id="SSF53098">
    <property type="entry name" value="Ribonuclease H-like"/>
    <property type="match status" value="1"/>
</dbReference>
<evidence type="ECO:0000259" key="7">
    <source>
        <dbReference type="Pfam" id="PF05699"/>
    </source>
</evidence>
<dbReference type="GO" id="GO:0005634">
    <property type="term" value="C:nucleus"/>
    <property type="evidence" value="ECO:0007669"/>
    <property type="project" value="UniProtKB-SubCell"/>
</dbReference>
<keyword evidence="4" id="KW-0862">Zinc</keyword>
<name>A0A5K1JZS6_9APHY</name>
<dbReference type="InterPro" id="IPR012337">
    <property type="entry name" value="RNaseH-like_sf"/>
</dbReference>
<protein>
    <submittedName>
        <fullName evidence="8">PPM-type phosphatase domain-containing protein</fullName>
    </submittedName>
</protein>
<feature type="compositionally biased region" description="Acidic residues" evidence="6">
    <location>
        <begin position="82"/>
        <end position="95"/>
    </location>
</feature>
<feature type="compositionally biased region" description="Polar residues" evidence="6">
    <location>
        <begin position="9"/>
        <end position="21"/>
    </location>
</feature>
<evidence type="ECO:0000256" key="6">
    <source>
        <dbReference type="SAM" id="MobiDB-lite"/>
    </source>
</evidence>
<evidence type="ECO:0000256" key="5">
    <source>
        <dbReference type="ARBA" id="ARBA00023242"/>
    </source>
</evidence>
<dbReference type="GO" id="GO:0008270">
    <property type="term" value="F:zinc ion binding"/>
    <property type="evidence" value="ECO:0007669"/>
    <property type="project" value="UniProtKB-KW"/>
</dbReference>